<dbReference type="InterPro" id="IPR013785">
    <property type="entry name" value="Aldolase_TIM"/>
</dbReference>
<dbReference type="EMBL" id="DSFE01000101">
    <property type="protein sequence ID" value="HEU98165.1"/>
    <property type="molecule type" value="Genomic_DNA"/>
</dbReference>
<name>A0A7C2URE4_9CREN</name>
<accession>A0A7C2URE4</accession>
<dbReference type="AlphaFoldDB" id="A0A7C2URE4"/>
<protein>
    <submittedName>
        <fullName evidence="3">Guanosine monophosphate reductase</fullName>
    </submittedName>
</protein>
<evidence type="ECO:0000256" key="1">
    <source>
        <dbReference type="ARBA" id="ARBA00005502"/>
    </source>
</evidence>
<dbReference type="Proteomes" id="UP000885664">
    <property type="component" value="Unassembled WGS sequence"/>
</dbReference>
<dbReference type="InterPro" id="IPR005990">
    <property type="entry name" value="IMP_DH"/>
</dbReference>
<dbReference type="PANTHER" id="PTHR11911:SF111">
    <property type="entry name" value="INOSINE-5'-MONOPHOSPHATE DEHYDROGENASE"/>
    <property type="match status" value="1"/>
</dbReference>
<dbReference type="GO" id="GO:0003938">
    <property type="term" value="F:IMP dehydrogenase activity"/>
    <property type="evidence" value="ECO:0007669"/>
    <property type="project" value="InterPro"/>
</dbReference>
<evidence type="ECO:0000313" key="3">
    <source>
        <dbReference type="EMBL" id="HEU98165.1"/>
    </source>
</evidence>
<dbReference type="SMART" id="SM01240">
    <property type="entry name" value="IMPDH"/>
    <property type="match status" value="1"/>
</dbReference>
<gene>
    <name evidence="3" type="ORF">ENO36_04865</name>
</gene>
<evidence type="ECO:0000259" key="2">
    <source>
        <dbReference type="Pfam" id="PF00478"/>
    </source>
</evidence>
<feature type="domain" description="IMP dehydrogenase/GMP reductase" evidence="2">
    <location>
        <begin position="14"/>
        <end position="341"/>
    </location>
</feature>
<proteinExistence type="inferred from homology"/>
<sequence length="354" mass="36818">MPKFSDKLKNAEIALSFEDVLLLPGPSDVRPEEMDVSARIPPDLELKIPILSSPMDTVTGKRVVEVLGSLGGLGILPRNLPESEVFSILKSAREEGIPVGVAVGPSDTELAKKLAEEGASAVVIDSAHGHSRAVVNATAQLSSLGVPLISGNVVTAEAAKALAEAGATGIRVGVGPGHACTTREVAGVGCPQLTAIAQVADALEGKGVLVIADGGIEKPSDMIKALAAGAGAVMLGYLIAQSYESPGERIEVNGKCYKRYRGMGSRGALSSGSQRYGEFKKVPEGEEGFVECRGPLSEIIEYLIGGLKQGMGYVGARSIEDLQEKARFVRITPFASREGGPRGMLRDGSWGGSR</sequence>
<organism evidence="3">
    <name type="scientific">Fervidicoccus fontis</name>
    <dbReference type="NCBI Taxonomy" id="683846"/>
    <lineage>
        <taxon>Archaea</taxon>
        <taxon>Thermoproteota</taxon>
        <taxon>Thermoprotei</taxon>
        <taxon>Fervidicoccales</taxon>
        <taxon>Fervidicoccaceae</taxon>
        <taxon>Fervidicoccus</taxon>
    </lineage>
</organism>
<dbReference type="CDD" id="cd00381">
    <property type="entry name" value="IMPDH"/>
    <property type="match status" value="1"/>
</dbReference>
<dbReference type="GO" id="GO:0006183">
    <property type="term" value="P:GTP biosynthetic process"/>
    <property type="evidence" value="ECO:0007669"/>
    <property type="project" value="TreeGrafter"/>
</dbReference>
<dbReference type="FunFam" id="3.20.20.70:FF:000424">
    <property type="entry name" value="Inosine-5'-monophosphate dehydrogenase 2"/>
    <property type="match status" value="1"/>
</dbReference>
<dbReference type="PANTHER" id="PTHR11911">
    <property type="entry name" value="INOSINE-5-MONOPHOSPHATE DEHYDROGENASE RELATED"/>
    <property type="match status" value="1"/>
</dbReference>
<dbReference type="InterPro" id="IPR001093">
    <property type="entry name" value="IMP_DH_GMPRt"/>
</dbReference>
<reference evidence="3" key="1">
    <citation type="journal article" date="2020" name="mSystems">
        <title>Genome- and Community-Level Interaction Insights into Carbon Utilization and Element Cycling Functions of Hydrothermarchaeota in Hydrothermal Sediment.</title>
        <authorList>
            <person name="Zhou Z."/>
            <person name="Liu Y."/>
            <person name="Xu W."/>
            <person name="Pan J."/>
            <person name="Luo Z.H."/>
            <person name="Li M."/>
        </authorList>
    </citation>
    <scope>NUCLEOTIDE SEQUENCE [LARGE SCALE GENOMIC DNA]</scope>
    <source>
        <strain evidence="3">SpSt-1259</strain>
    </source>
</reference>
<dbReference type="SUPFAM" id="SSF51412">
    <property type="entry name" value="Inosine monophosphate dehydrogenase (IMPDH)"/>
    <property type="match status" value="1"/>
</dbReference>
<dbReference type="Pfam" id="PF00478">
    <property type="entry name" value="IMPDH"/>
    <property type="match status" value="1"/>
</dbReference>
<dbReference type="Gene3D" id="3.20.20.70">
    <property type="entry name" value="Aldolase class I"/>
    <property type="match status" value="1"/>
</dbReference>
<comment type="caution">
    <text evidence="3">The sequence shown here is derived from an EMBL/GenBank/DDBJ whole genome shotgun (WGS) entry which is preliminary data.</text>
</comment>
<comment type="similarity">
    <text evidence="1">Belongs to the IMPDH/GMPR family.</text>
</comment>